<protein>
    <submittedName>
        <fullName evidence="2">1598_t:CDS:1</fullName>
    </submittedName>
</protein>
<dbReference type="Proteomes" id="UP000789572">
    <property type="component" value="Unassembled WGS sequence"/>
</dbReference>
<feature type="region of interest" description="Disordered" evidence="1">
    <location>
        <begin position="142"/>
        <end position="171"/>
    </location>
</feature>
<accession>A0A9N8ZN32</accession>
<dbReference type="OrthoDB" id="2441863at2759"/>
<name>A0A9N8ZN32_9GLOM</name>
<reference evidence="2" key="1">
    <citation type="submission" date="2021-06" db="EMBL/GenBank/DDBJ databases">
        <authorList>
            <person name="Kallberg Y."/>
            <person name="Tangrot J."/>
            <person name="Rosling A."/>
        </authorList>
    </citation>
    <scope>NUCLEOTIDE SEQUENCE</scope>
    <source>
        <strain evidence="2">IA702</strain>
    </source>
</reference>
<comment type="caution">
    <text evidence="2">The sequence shown here is derived from an EMBL/GenBank/DDBJ whole genome shotgun (WGS) entry which is preliminary data.</text>
</comment>
<keyword evidence="3" id="KW-1185">Reference proteome</keyword>
<proteinExistence type="predicted"/>
<dbReference type="EMBL" id="CAJVPJ010000249">
    <property type="protein sequence ID" value="CAG8501389.1"/>
    <property type="molecule type" value="Genomic_DNA"/>
</dbReference>
<evidence type="ECO:0000313" key="3">
    <source>
        <dbReference type="Proteomes" id="UP000789572"/>
    </source>
</evidence>
<dbReference type="AlphaFoldDB" id="A0A9N8ZN32"/>
<evidence type="ECO:0000256" key="1">
    <source>
        <dbReference type="SAM" id="MobiDB-lite"/>
    </source>
</evidence>
<gene>
    <name evidence="2" type="ORF">POCULU_LOCUS2591</name>
</gene>
<sequence length="171" mass="19082">MNSNAVLYTHPLDPGNDITRKNSFLNLYASCNDANTSNIDKDFKKYGLKGGPAIKLADESKILKAKPKRSFSSYCSLKEVLTKYGIDDNRITAIPQFTPITRLTENRVTLNSSEVSGGESHGRVDYAVKKIVDTTVEDIRRVTEGKQNQPQESAAARNRAVGSSRRRCRHY</sequence>
<organism evidence="2 3">
    <name type="scientific">Paraglomus occultum</name>
    <dbReference type="NCBI Taxonomy" id="144539"/>
    <lineage>
        <taxon>Eukaryota</taxon>
        <taxon>Fungi</taxon>
        <taxon>Fungi incertae sedis</taxon>
        <taxon>Mucoromycota</taxon>
        <taxon>Glomeromycotina</taxon>
        <taxon>Glomeromycetes</taxon>
        <taxon>Paraglomerales</taxon>
        <taxon>Paraglomeraceae</taxon>
        <taxon>Paraglomus</taxon>
    </lineage>
</organism>
<evidence type="ECO:0000313" key="2">
    <source>
        <dbReference type="EMBL" id="CAG8501389.1"/>
    </source>
</evidence>